<feature type="compositionally biased region" description="Basic residues" evidence="1">
    <location>
        <begin position="1"/>
        <end position="10"/>
    </location>
</feature>
<dbReference type="Proteomes" id="UP000481861">
    <property type="component" value="Unassembled WGS sequence"/>
</dbReference>
<gene>
    <name evidence="2" type="ORF">BDV95DRAFT_672605</name>
</gene>
<comment type="caution">
    <text evidence="2">The sequence shown here is derived from an EMBL/GenBank/DDBJ whole genome shotgun (WGS) entry which is preliminary data.</text>
</comment>
<feature type="compositionally biased region" description="Low complexity" evidence="1">
    <location>
        <begin position="58"/>
        <end position="75"/>
    </location>
</feature>
<proteinExistence type="predicted"/>
<protein>
    <submittedName>
        <fullName evidence="2">Uncharacterized protein</fullName>
    </submittedName>
</protein>
<feature type="region of interest" description="Disordered" evidence="1">
    <location>
        <begin position="1"/>
        <end position="106"/>
    </location>
</feature>
<evidence type="ECO:0000313" key="3">
    <source>
        <dbReference type="Proteomes" id="UP000481861"/>
    </source>
</evidence>
<dbReference type="EMBL" id="JAADJZ010000033">
    <property type="protein sequence ID" value="KAF2865467.1"/>
    <property type="molecule type" value="Genomic_DNA"/>
</dbReference>
<feature type="compositionally biased region" description="Polar residues" evidence="1">
    <location>
        <begin position="13"/>
        <end position="25"/>
    </location>
</feature>
<accession>A0A7C8I6A7</accession>
<dbReference type="AlphaFoldDB" id="A0A7C8I6A7"/>
<name>A0A7C8I6A7_9PLEO</name>
<reference evidence="2 3" key="1">
    <citation type="submission" date="2020-01" db="EMBL/GenBank/DDBJ databases">
        <authorList>
            <consortium name="DOE Joint Genome Institute"/>
            <person name="Haridas S."/>
            <person name="Albert R."/>
            <person name="Binder M."/>
            <person name="Bloem J."/>
            <person name="Labutti K."/>
            <person name="Salamov A."/>
            <person name="Andreopoulos B."/>
            <person name="Baker S.E."/>
            <person name="Barry K."/>
            <person name="Bills G."/>
            <person name="Bluhm B.H."/>
            <person name="Cannon C."/>
            <person name="Castanera R."/>
            <person name="Culley D.E."/>
            <person name="Daum C."/>
            <person name="Ezra D."/>
            <person name="Gonzalez J.B."/>
            <person name="Henrissat B."/>
            <person name="Kuo A."/>
            <person name="Liang C."/>
            <person name="Lipzen A."/>
            <person name="Lutzoni F."/>
            <person name="Magnuson J."/>
            <person name="Mondo S."/>
            <person name="Nolan M."/>
            <person name="Ohm R."/>
            <person name="Pangilinan J."/>
            <person name="Park H.-J.H."/>
            <person name="Ramirez L."/>
            <person name="Alfaro M."/>
            <person name="Sun H."/>
            <person name="Tritt A."/>
            <person name="Yoshinaga Y."/>
            <person name="Zwiers L.-H.L."/>
            <person name="Turgeon B.G."/>
            <person name="Goodwin S.B."/>
            <person name="Spatafora J.W."/>
            <person name="Crous P.W."/>
            <person name="Grigoriev I.V."/>
        </authorList>
    </citation>
    <scope>NUCLEOTIDE SEQUENCE [LARGE SCALE GENOMIC DNA]</scope>
    <source>
        <strain evidence="2 3">CBS 611.86</strain>
    </source>
</reference>
<dbReference type="OrthoDB" id="3693677at2759"/>
<evidence type="ECO:0000313" key="2">
    <source>
        <dbReference type="EMBL" id="KAF2865467.1"/>
    </source>
</evidence>
<sequence>MTTAATKHRKTNSDATLESMGSSTTERFKRGMSKVLRLTHRRDSKVADSGSDETLPVINPQITTTKQNTTESSTPYNPPQSTLQLPPESPRHLPGLGLGDDLEDGANEKPRVLTRKELELRKYFKSVAYAAAEGRPEAVAAIRHIGQFISLQHTIDYDFTHGRFKFSLHQMTPVEWEWVARVNIIKVLEIRVRDRRLPVDDMELILSHLFPEKASDVLRPVLFDLAMENLSEEKELEPGYPAKIAKMALTREHFHKGAKSWGRRDAMPRFASLPFVELPLTTGDGDDLEDPFVQCRRVKLLHVIEAAVYRRPDWRGVFYPDALGTLNNYYAAFAHQRETSSLPLPLPAHLAPYVRAWTFREERLLRAGYAVGQLLTSYLTGTMADYGILKVVRGSLVPLRGQPYWDSTDLASFLYARYEGTGLQIRQIPDIVVLHSQPASDIVNPADERKVLGTLQADALEFETEEKERLREIESNRKSFEKMVKAERSLGQRIKSRVGRVLRCLRIKKSEKTEGVGFVPY</sequence>
<keyword evidence="3" id="KW-1185">Reference proteome</keyword>
<evidence type="ECO:0000256" key="1">
    <source>
        <dbReference type="SAM" id="MobiDB-lite"/>
    </source>
</evidence>
<organism evidence="2 3">
    <name type="scientific">Massariosphaeria phaeospora</name>
    <dbReference type="NCBI Taxonomy" id="100035"/>
    <lineage>
        <taxon>Eukaryota</taxon>
        <taxon>Fungi</taxon>
        <taxon>Dikarya</taxon>
        <taxon>Ascomycota</taxon>
        <taxon>Pezizomycotina</taxon>
        <taxon>Dothideomycetes</taxon>
        <taxon>Pleosporomycetidae</taxon>
        <taxon>Pleosporales</taxon>
        <taxon>Pleosporales incertae sedis</taxon>
        <taxon>Massariosphaeria</taxon>
    </lineage>
</organism>